<dbReference type="Proteomes" id="UP001214250">
    <property type="component" value="Chromosome 1"/>
</dbReference>
<dbReference type="PANTHER" id="PTHR43673">
    <property type="entry name" value="NAD(P)H NITROREDUCTASE YDGI-RELATED"/>
    <property type="match status" value="1"/>
</dbReference>
<keyword evidence="5" id="KW-1185">Reference proteome</keyword>
<evidence type="ECO:0000259" key="3">
    <source>
        <dbReference type="Pfam" id="PF00881"/>
    </source>
</evidence>
<evidence type="ECO:0000313" key="5">
    <source>
        <dbReference type="Proteomes" id="UP001214250"/>
    </source>
</evidence>
<comment type="similarity">
    <text evidence="1">Belongs to the nitroreductase family.</text>
</comment>
<accession>A0ABY7VSA0</accession>
<dbReference type="Gene3D" id="3.40.109.10">
    <property type="entry name" value="NADH Oxidase"/>
    <property type="match status" value="1"/>
</dbReference>
<protein>
    <submittedName>
        <fullName evidence="4">Nitroreductase family protein</fullName>
    </submittedName>
</protein>
<name>A0ABY7VSA0_9BACT</name>
<evidence type="ECO:0000256" key="1">
    <source>
        <dbReference type="ARBA" id="ARBA00007118"/>
    </source>
</evidence>
<reference evidence="4 5" key="1">
    <citation type="submission" date="2023-02" db="EMBL/GenBank/DDBJ databases">
        <title>Genome sequence of Lentisphaera profundi SAORIC-696.</title>
        <authorList>
            <person name="Kim e."/>
            <person name="Cho J.-C."/>
            <person name="Choi A."/>
            <person name="Kang I."/>
        </authorList>
    </citation>
    <scope>NUCLEOTIDE SEQUENCE [LARGE SCALE GENOMIC DNA]</scope>
    <source>
        <strain evidence="4 5">SAORIC-696</strain>
    </source>
</reference>
<feature type="domain" description="Nitroreductase" evidence="3">
    <location>
        <begin position="7"/>
        <end position="149"/>
    </location>
</feature>
<gene>
    <name evidence="4" type="ORF">PQO03_03830</name>
</gene>
<dbReference type="RefSeq" id="WP_274151257.1">
    <property type="nucleotide sequence ID" value="NZ_CP117811.1"/>
</dbReference>
<evidence type="ECO:0000313" key="4">
    <source>
        <dbReference type="EMBL" id="WDE97085.1"/>
    </source>
</evidence>
<dbReference type="InterPro" id="IPR029479">
    <property type="entry name" value="Nitroreductase"/>
</dbReference>
<dbReference type="Pfam" id="PF00881">
    <property type="entry name" value="Nitroreductase"/>
    <property type="match status" value="1"/>
</dbReference>
<dbReference type="EMBL" id="CP117811">
    <property type="protein sequence ID" value="WDE97085.1"/>
    <property type="molecule type" value="Genomic_DNA"/>
</dbReference>
<evidence type="ECO:0000256" key="2">
    <source>
        <dbReference type="ARBA" id="ARBA00023002"/>
    </source>
</evidence>
<sequence length="191" mass="21245">MELINAINRRRSARKFLAQSPEREQVLPIMEAARFAHSIANRQVLRYLVCLNKVKSLVISDFISLASNIDDSMNQENPASAPAYIICIGPEGDSPSHFADLGAAFQNMSLAAMTEKLSMCFITQFDKTELTRLFELPHNHQILAVFAIGSAAESSVAYNAETLPTHIENPTDSRIIQIPKLRASQITSWIE</sequence>
<organism evidence="4 5">
    <name type="scientific">Lentisphaera profundi</name>
    <dbReference type="NCBI Taxonomy" id="1658616"/>
    <lineage>
        <taxon>Bacteria</taxon>
        <taxon>Pseudomonadati</taxon>
        <taxon>Lentisphaerota</taxon>
        <taxon>Lentisphaeria</taxon>
        <taxon>Lentisphaerales</taxon>
        <taxon>Lentisphaeraceae</taxon>
        <taxon>Lentisphaera</taxon>
    </lineage>
</organism>
<dbReference type="InterPro" id="IPR000415">
    <property type="entry name" value="Nitroreductase-like"/>
</dbReference>
<dbReference type="CDD" id="cd02062">
    <property type="entry name" value="Nitro_FMN_reductase"/>
    <property type="match status" value="1"/>
</dbReference>
<proteinExistence type="inferred from homology"/>
<dbReference type="SUPFAM" id="SSF55469">
    <property type="entry name" value="FMN-dependent nitroreductase-like"/>
    <property type="match status" value="1"/>
</dbReference>
<keyword evidence="2" id="KW-0560">Oxidoreductase</keyword>
<dbReference type="PANTHER" id="PTHR43673:SF10">
    <property type="entry name" value="NADH DEHYDROGENASE_NAD(P)H NITROREDUCTASE XCC3605-RELATED"/>
    <property type="match status" value="1"/>
</dbReference>